<evidence type="ECO:0000259" key="3">
    <source>
        <dbReference type="Pfam" id="PF22827"/>
    </source>
</evidence>
<comment type="caution">
    <text evidence="4">The sequence shown here is derived from an EMBL/GenBank/DDBJ whole genome shotgun (WGS) entry which is preliminary data.</text>
</comment>
<feature type="domain" description="Gliding motility protein GldL-like N-terminal" evidence="3">
    <location>
        <begin position="27"/>
        <end position="87"/>
    </location>
</feature>
<dbReference type="PATRIC" id="fig|1127696.3.peg.1146"/>
<dbReference type="Pfam" id="PF22827">
    <property type="entry name" value="GldL_N"/>
    <property type="match status" value="1"/>
</dbReference>
<dbReference type="InterPro" id="IPR019852">
    <property type="entry name" value="Motility-assoc_prot_GldL"/>
</dbReference>
<reference evidence="4 5" key="1">
    <citation type="submission" date="2012-05" db="EMBL/GenBank/DDBJ databases">
        <authorList>
            <person name="Weinstock G."/>
            <person name="Sodergren E."/>
            <person name="Lobos E.A."/>
            <person name="Fulton L."/>
            <person name="Fulton R."/>
            <person name="Courtney L."/>
            <person name="Fronick C."/>
            <person name="O'Laughlin M."/>
            <person name="Godfrey J."/>
            <person name="Wilson R.M."/>
            <person name="Miner T."/>
            <person name="Farmer C."/>
            <person name="Delehaunty K."/>
            <person name="Cordes M."/>
            <person name="Minx P."/>
            <person name="Tomlinson C."/>
            <person name="Chen J."/>
            <person name="Wollam A."/>
            <person name="Pepin K.H."/>
            <person name="Bhonagiri V."/>
            <person name="Zhang X."/>
            <person name="Suruliraj S."/>
            <person name="Warren W."/>
            <person name="Mitreva M."/>
            <person name="Mardis E.R."/>
            <person name="Wilson R.K."/>
        </authorList>
    </citation>
    <scope>NUCLEOTIDE SEQUENCE [LARGE SCALE GENOMIC DNA]</scope>
    <source>
        <strain evidence="4 5">F0037</strain>
    </source>
</reference>
<dbReference type="AlphaFoldDB" id="L1NBP4"/>
<keyword evidence="2" id="KW-0472">Membrane</keyword>
<organism evidence="4 5">
    <name type="scientific">Porphyromonas catoniae F0037</name>
    <dbReference type="NCBI Taxonomy" id="1127696"/>
    <lineage>
        <taxon>Bacteria</taxon>
        <taxon>Pseudomonadati</taxon>
        <taxon>Bacteroidota</taxon>
        <taxon>Bacteroidia</taxon>
        <taxon>Bacteroidales</taxon>
        <taxon>Porphyromonadaceae</taxon>
        <taxon>Porphyromonas</taxon>
    </lineage>
</organism>
<accession>L1NBP4</accession>
<protein>
    <submittedName>
        <fullName evidence="4">Gliding motility-associated protein GldL</fullName>
    </submittedName>
</protein>
<dbReference type="NCBIfam" id="TIGR03513">
    <property type="entry name" value="GldL_gliding"/>
    <property type="match status" value="1"/>
</dbReference>
<dbReference type="STRING" id="1127696.HMPREF9134_01272"/>
<keyword evidence="2" id="KW-0812">Transmembrane</keyword>
<sequence length="294" mass="32976">MSAHPRLLSRLETFLASERGRRILNRFYSWGAAFVILGALFKLLHIRYGDEILLVSMLTEFVVFFISGFERPEKSYDWEAVFPELRGAEEVPLSESISRREALIQRAQQGAPAIQSETCASQSPQPLVSQQTLSSEEVEHLREAIDRLGEAAAQLARIGSVSSEMTKRYELMALDYSKMSQHSAQYLGEMESLARNVTGLNAIYELQLKSISSQVETIDRINSGLQHIRQMYEGGLPDSEAFGRESAHLTQQLTQLNDVYARLLRALTVNMTTPGAPHTPYSASPTDQDDHIAR</sequence>
<feature type="transmembrane region" description="Helical" evidence="2">
    <location>
        <begin position="27"/>
        <end position="46"/>
    </location>
</feature>
<dbReference type="eggNOG" id="ENOG502Z8HM">
    <property type="taxonomic scope" value="Bacteria"/>
</dbReference>
<evidence type="ECO:0000313" key="4">
    <source>
        <dbReference type="EMBL" id="EKY00924.1"/>
    </source>
</evidence>
<keyword evidence="2" id="KW-1133">Transmembrane helix</keyword>
<dbReference type="RefSeq" id="WP_005467337.1">
    <property type="nucleotide sequence ID" value="NZ_KB291031.1"/>
</dbReference>
<gene>
    <name evidence="4" type="ORF">HMPREF9134_01272</name>
</gene>
<dbReference type="HOGENOM" id="CLU_082721_0_0_10"/>
<evidence type="ECO:0000256" key="2">
    <source>
        <dbReference type="SAM" id="Phobius"/>
    </source>
</evidence>
<evidence type="ECO:0000313" key="5">
    <source>
        <dbReference type="Proteomes" id="UP000010408"/>
    </source>
</evidence>
<feature type="region of interest" description="Disordered" evidence="1">
    <location>
        <begin position="272"/>
        <end position="294"/>
    </location>
</feature>
<name>L1NBP4_9PORP</name>
<dbReference type="EMBL" id="AMEQ01000035">
    <property type="protein sequence ID" value="EKY00924.1"/>
    <property type="molecule type" value="Genomic_DNA"/>
</dbReference>
<dbReference type="InterPro" id="IPR055087">
    <property type="entry name" value="GldL-like_N"/>
</dbReference>
<evidence type="ECO:0000256" key="1">
    <source>
        <dbReference type="SAM" id="MobiDB-lite"/>
    </source>
</evidence>
<dbReference type="Proteomes" id="UP000010408">
    <property type="component" value="Unassembled WGS sequence"/>
</dbReference>
<proteinExistence type="predicted"/>